<sequence>MDIIQNQKISVQEAQKQENEQQQINSELQCYKYANFKNLTKEQQIQFQHIHQSIKNSEENPSIGEQQLKIFRLPNSKYQLPDSLKICQKISYDTQKYDFQSIPMEILGLEKPEDLINFQGEKNPFSYDYAKWLRTKMAKSKLVEKIYTSFIKEVIGPHIMKLLKEDIEKTEELQYQEYLRSLQQKENKNISIEQQIEQNDDESMINIQKKQDSSLQNSQIQEKLSEMQLDEQKSEAEKLKITKKLRRNLKKKCYNKFQLMYQYPPTLRVHPSTNPPKPLGKVHRDAEFGHQPGEINFWMPITKAEGGATLWCETEPLKGDFQPFVLNYGELNRFWGVNCRHTSGVNDTGKTRISFDFRVAPQLTFDKEWALPQTHYHNWKVCEIDLQNSNEI</sequence>
<name>A0A0V0QUF5_PSEPJ</name>
<protein>
    <submittedName>
        <fullName evidence="2">Uncharacterized protein</fullName>
    </submittedName>
</protein>
<reference evidence="2 3" key="1">
    <citation type="journal article" date="2015" name="Sci. Rep.">
        <title>Genome of the facultative scuticociliatosis pathogen Pseudocohnilembus persalinus provides insight into its virulence through horizontal gene transfer.</title>
        <authorList>
            <person name="Xiong J."/>
            <person name="Wang G."/>
            <person name="Cheng J."/>
            <person name="Tian M."/>
            <person name="Pan X."/>
            <person name="Warren A."/>
            <person name="Jiang C."/>
            <person name="Yuan D."/>
            <person name="Miao W."/>
        </authorList>
    </citation>
    <scope>NUCLEOTIDE SEQUENCE [LARGE SCALE GENOMIC DNA]</scope>
    <source>
        <strain evidence="2">36N120E</strain>
    </source>
</reference>
<evidence type="ECO:0000313" key="3">
    <source>
        <dbReference type="Proteomes" id="UP000054937"/>
    </source>
</evidence>
<dbReference type="OrthoDB" id="10260017at2759"/>
<dbReference type="InParanoid" id="A0A0V0QUF5"/>
<gene>
    <name evidence="2" type="ORF">PPERSA_03804</name>
</gene>
<dbReference type="AlphaFoldDB" id="A0A0V0QUF5"/>
<proteinExistence type="predicted"/>
<accession>A0A0V0QUF5</accession>
<evidence type="ECO:0000313" key="2">
    <source>
        <dbReference type="EMBL" id="KRX05867.1"/>
    </source>
</evidence>
<feature type="coiled-coil region" evidence="1">
    <location>
        <begin position="168"/>
        <end position="237"/>
    </location>
</feature>
<evidence type="ECO:0000256" key="1">
    <source>
        <dbReference type="SAM" id="Coils"/>
    </source>
</evidence>
<organism evidence="2 3">
    <name type="scientific">Pseudocohnilembus persalinus</name>
    <name type="common">Ciliate</name>
    <dbReference type="NCBI Taxonomy" id="266149"/>
    <lineage>
        <taxon>Eukaryota</taxon>
        <taxon>Sar</taxon>
        <taxon>Alveolata</taxon>
        <taxon>Ciliophora</taxon>
        <taxon>Intramacronucleata</taxon>
        <taxon>Oligohymenophorea</taxon>
        <taxon>Scuticociliatia</taxon>
        <taxon>Philasterida</taxon>
        <taxon>Pseudocohnilembidae</taxon>
        <taxon>Pseudocohnilembus</taxon>
    </lineage>
</organism>
<dbReference type="Proteomes" id="UP000054937">
    <property type="component" value="Unassembled WGS sequence"/>
</dbReference>
<dbReference type="EMBL" id="LDAU01000103">
    <property type="protein sequence ID" value="KRX05867.1"/>
    <property type="molecule type" value="Genomic_DNA"/>
</dbReference>
<comment type="caution">
    <text evidence="2">The sequence shown here is derived from an EMBL/GenBank/DDBJ whole genome shotgun (WGS) entry which is preliminary data.</text>
</comment>
<keyword evidence="3" id="KW-1185">Reference proteome</keyword>
<keyword evidence="1" id="KW-0175">Coiled coil</keyword>